<keyword evidence="4" id="KW-0997">Cell inner membrane</keyword>
<sequence length="402" mass="41590">MMPLLKLLNRTSLVLQIMIGLVAGIVLALVAPQVAASLAFVGKLFVSALKAVAPILVFILVMASIANHKHGQETHIRPILVLYLFGTFGAAVVAVVASMLFPSQLVLSAGDAQMSAPGGIGEVLQGLLLSVVDNPVKALMEGNFIGILAWAIGLGIAVRHAGETTRTVLDDLSNGVTLIVRVVIRFAPLGIFGLVSATLAQSGLDALLGYLHLLLVLIGCMLFVALVMNPLIVWWKIRRNPFPLTLLCLRESGITAFFTRSSAANIPVNLALSEKLGLHEDTYSVSIPLGATINMAGAAITITVLTLAAVHTLGIAVDLPTAVLLSVVAAVCACGASGVAGGSLLLIPLACSLFGIPSEIAMQVVAVGFIIGVLQDSAETALNSSTDVLFTAAACEAEARRA</sequence>
<feature type="transmembrane region" description="Helical" evidence="10">
    <location>
        <begin position="354"/>
        <end position="374"/>
    </location>
</feature>
<feature type="transmembrane region" description="Helical" evidence="10">
    <location>
        <begin position="296"/>
        <end position="317"/>
    </location>
</feature>
<feature type="transmembrane region" description="Helical" evidence="10">
    <location>
        <begin position="178"/>
        <end position="199"/>
    </location>
</feature>
<gene>
    <name evidence="10 11" type="primary">sstT</name>
    <name evidence="11" type="ORF">V0R50_14305</name>
</gene>
<protein>
    <recommendedName>
        <fullName evidence="10">Serine/threonine transporter SstT</fullName>
    </recommendedName>
    <alternativeName>
        <fullName evidence="10">Na(+)/serine-threonine symporter</fullName>
    </alternativeName>
</protein>
<keyword evidence="9 10" id="KW-0472">Membrane</keyword>
<evidence type="ECO:0000256" key="5">
    <source>
        <dbReference type="ARBA" id="ARBA00022692"/>
    </source>
</evidence>
<evidence type="ECO:0000256" key="2">
    <source>
        <dbReference type="ARBA" id="ARBA00022448"/>
    </source>
</evidence>
<keyword evidence="5 10" id="KW-0812">Transmembrane</keyword>
<dbReference type="InterPro" id="IPR036458">
    <property type="entry name" value="Na:dicarbo_symporter_sf"/>
</dbReference>
<evidence type="ECO:0000256" key="4">
    <source>
        <dbReference type="ARBA" id="ARBA00022519"/>
    </source>
</evidence>
<reference evidence="11 12" key="1">
    <citation type="submission" date="2024-01" db="EMBL/GenBank/DDBJ databases">
        <title>Unpublished Manusciprt.</title>
        <authorList>
            <person name="Duman M."/>
            <person name="Valdes E.G."/>
            <person name="Ajmi N."/>
            <person name="Altun S."/>
            <person name="Saticioglu I.B."/>
        </authorList>
    </citation>
    <scope>NUCLEOTIDE SEQUENCE [LARGE SCALE GENOMIC DNA]</scope>
    <source>
        <strain evidence="11 12">148P</strain>
    </source>
</reference>
<evidence type="ECO:0000256" key="8">
    <source>
        <dbReference type="ARBA" id="ARBA00022989"/>
    </source>
</evidence>
<accession>A0ABU7HS80</accession>
<keyword evidence="6 10" id="KW-0769">Symport</keyword>
<evidence type="ECO:0000256" key="3">
    <source>
        <dbReference type="ARBA" id="ARBA00022475"/>
    </source>
</evidence>
<keyword evidence="12" id="KW-1185">Reference proteome</keyword>
<evidence type="ECO:0000256" key="9">
    <source>
        <dbReference type="ARBA" id="ARBA00023136"/>
    </source>
</evidence>
<comment type="similarity">
    <text evidence="10">Belongs to the dicarboxylate/amino acid:cation symporter (DAACS) (TC 2.A.23) family.</text>
</comment>
<dbReference type="PANTHER" id="PTHR42865">
    <property type="entry name" value="PROTON/GLUTAMATE-ASPARTATE SYMPORTER"/>
    <property type="match status" value="1"/>
</dbReference>
<dbReference type="InterPro" id="IPR023025">
    <property type="entry name" value="Ser_Thr_transp_SstT"/>
</dbReference>
<comment type="function">
    <text evidence="10">Involved in the import of serine and threonine into the cell, with the concomitant import of sodium (symport system).</text>
</comment>
<feature type="transmembrane region" description="Helical" evidence="10">
    <location>
        <begin position="79"/>
        <end position="101"/>
    </location>
</feature>
<dbReference type="SUPFAM" id="SSF118215">
    <property type="entry name" value="Proton glutamate symport protein"/>
    <property type="match status" value="1"/>
</dbReference>
<dbReference type="Proteomes" id="UP001335100">
    <property type="component" value="Unassembled WGS sequence"/>
</dbReference>
<keyword evidence="8 10" id="KW-1133">Transmembrane helix</keyword>
<dbReference type="NCBIfam" id="NF010151">
    <property type="entry name" value="PRK13628.1"/>
    <property type="match status" value="1"/>
</dbReference>
<evidence type="ECO:0000256" key="6">
    <source>
        <dbReference type="ARBA" id="ARBA00022847"/>
    </source>
</evidence>
<dbReference type="HAMAP" id="MF_01582">
    <property type="entry name" value="Ser_Thr_transp_SstT"/>
    <property type="match status" value="1"/>
</dbReference>
<evidence type="ECO:0000256" key="10">
    <source>
        <dbReference type="HAMAP-Rule" id="MF_01582"/>
    </source>
</evidence>
<dbReference type="Gene3D" id="1.10.3860.10">
    <property type="entry name" value="Sodium:dicarboxylate symporter"/>
    <property type="match status" value="1"/>
</dbReference>
<proteinExistence type="inferred from homology"/>
<keyword evidence="3 10" id="KW-1003">Cell membrane</keyword>
<dbReference type="PANTHER" id="PTHR42865:SF8">
    <property type="entry name" value="SERINE_THREONINE TRANSPORTER SSTT"/>
    <property type="match status" value="1"/>
</dbReference>
<dbReference type="EMBL" id="JAZDQJ010000014">
    <property type="protein sequence ID" value="MEE1934401.1"/>
    <property type="molecule type" value="Genomic_DNA"/>
</dbReference>
<keyword evidence="7 10" id="KW-0029">Amino-acid transport</keyword>
<comment type="catalytic activity">
    <reaction evidence="10">
        <text>L-serine(in) + Na(+)(in) = L-serine(out) + Na(+)(out)</text>
        <dbReference type="Rhea" id="RHEA:29575"/>
        <dbReference type="ChEBI" id="CHEBI:29101"/>
        <dbReference type="ChEBI" id="CHEBI:33384"/>
    </reaction>
</comment>
<comment type="catalytic activity">
    <reaction evidence="10">
        <text>L-threonine(in) + Na(+)(in) = L-threonine(out) + Na(+)(out)</text>
        <dbReference type="Rhea" id="RHEA:69999"/>
        <dbReference type="ChEBI" id="CHEBI:29101"/>
        <dbReference type="ChEBI" id="CHEBI:57926"/>
    </reaction>
</comment>
<organism evidence="11 12">
    <name type="scientific">Pseudomonas ulcerans</name>
    <dbReference type="NCBI Taxonomy" id="3115852"/>
    <lineage>
        <taxon>Bacteria</taxon>
        <taxon>Pseudomonadati</taxon>
        <taxon>Pseudomonadota</taxon>
        <taxon>Gammaproteobacteria</taxon>
        <taxon>Pseudomonadales</taxon>
        <taxon>Pseudomonadaceae</taxon>
        <taxon>Pseudomonas</taxon>
    </lineage>
</organism>
<feature type="transmembrane region" description="Helical" evidence="10">
    <location>
        <begin position="323"/>
        <end position="347"/>
    </location>
</feature>
<evidence type="ECO:0000256" key="7">
    <source>
        <dbReference type="ARBA" id="ARBA00022970"/>
    </source>
</evidence>
<evidence type="ECO:0000313" key="12">
    <source>
        <dbReference type="Proteomes" id="UP001335100"/>
    </source>
</evidence>
<feature type="transmembrane region" description="Helical" evidence="10">
    <location>
        <begin position="12"/>
        <end position="32"/>
    </location>
</feature>
<feature type="transmembrane region" description="Helical" evidence="10">
    <location>
        <begin position="211"/>
        <end position="235"/>
    </location>
</feature>
<evidence type="ECO:0000313" key="11">
    <source>
        <dbReference type="EMBL" id="MEE1934401.1"/>
    </source>
</evidence>
<dbReference type="Pfam" id="PF00375">
    <property type="entry name" value="SDF"/>
    <property type="match status" value="1"/>
</dbReference>
<comment type="subcellular location">
    <subcellularLocation>
        <location evidence="10">Cell membrane</location>
        <topology evidence="10">Multi-pass membrane protein</topology>
    </subcellularLocation>
    <subcellularLocation>
        <location evidence="1">Membrane</location>
        <topology evidence="1">Multi-pass membrane protein</topology>
    </subcellularLocation>
</comment>
<feature type="transmembrane region" description="Helical" evidence="10">
    <location>
        <begin position="138"/>
        <end position="158"/>
    </location>
</feature>
<dbReference type="PRINTS" id="PR00173">
    <property type="entry name" value="EDTRNSPORT"/>
</dbReference>
<comment type="caution">
    <text evidence="11">The sequence shown here is derived from an EMBL/GenBank/DDBJ whole genome shotgun (WGS) entry which is preliminary data.</text>
</comment>
<dbReference type="RefSeq" id="WP_330075174.1">
    <property type="nucleotide sequence ID" value="NZ_JAZDQJ010000014.1"/>
</dbReference>
<keyword evidence="2 10" id="KW-0813">Transport</keyword>
<name>A0ABU7HS80_9PSED</name>
<dbReference type="InterPro" id="IPR001991">
    <property type="entry name" value="Na-dicarboxylate_symporter"/>
</dbReference>
<evidence type="ECO:0000256" key="1">
    <source>
        <dbReference type="ARBA" id="ARBA00004141"/>
    </source>
</evidence>
<feature type="transmembrane region" description="Helical" evidence="10">
    <location>
        <begin position="44"/>
        <end position="67"/>
    </location>
</feature>